<protein>
    <submittedName>
        <fullName evidence="1">Uncharacterized protein</fullName>
    </submittedName>
</protein>
<evidence type="ECO:0000313" key="1">
    <source>
        <dbReference type="EMBL" id="MDI2112860.1"/>
    </source>
</evidence>
<dbReference type="Proteomes" id="UP001431775">
    <property type="component" value="Unassembled WGS sequence"/>
</dbReference>
<dbReference type="RefSeq" id="WP_281462486.1">
    <property type="nucleotide sequence ID" value="NZ_JASBAN010000001.1"/>
</dbReference>
<proteinExistence type="predicted"/>
<organism evidence="1 2">
    <name type="scientific">Commensalibacter nepenthis</name>
    <dbReference type="NCBI Taxonomy" id="3043872"/>
    <lineage>
        <taxon>Bacteria</taxon>
        <taxon>Pseudomonadati</taxon>
        <taxon>Pseudomonadota</taxon>
        <taxon>Alphaproteobacteria</taxon>
        <taxon>Acetobacterales</taxon>
        <taxon>Acetobacteraceae</taxon>
    </lineage>
</organism>
<accession>A0ABT6Q977</accession>
<name>A0ABT6Q977_9PROT</name>
<keyword evidence="2" id="KW-1185">Reference proteome</keyword>
<sequence length="98" mass="10755">MTGTFQIIPFLDSSGMNSIMQDFADAHLGKPFFKIDTQNNQVKVTGLLHGNIYAIILESLKNDAVIDTVFDSPVTTCFAKINHKASIAQVDIGKINQQ</sequence>
<reference evidence="1" key="1">
    <citation type="submission" date="2023-05" db="EMBL/GenBank/DDBJ databases">
        <title>Whole genome sequence of Commensalibacter sp.</title>
        <authorList>
            <person name="Charoenyingcharoen P."/>
            <person name="Yukphan P."/>
        </authorList>
    </citation>
    <scope>NUCLEOTIDE SEQUENCE</scope>
    <source>
        <strain evidence="1">TBRC 10068</strain>
    </source>
</reference>
<comment type="caution">
    <text evidence="1">The sequence shown here is derived from an EMBL/GenBank/DDBJ whole genome shotgun (WGS) entry which is preliminary data.</text>
</comment>
<gene>
    <name evidence="1" type="ORF">QJV33_06110</name>
</gene>
<dbReference type="EMBL" id="JASBAN010000001">
    <property type="protein sequence ID" value="MDI2112860.1"/>
    <property type="molecule type" value="Genomic_DNA"/>
</dbReference>
<evidence type="ECO:0000313" key="2">
    <source>
        <dbReference type="Proteomes" id="UP001431775"/>
    </source>
</evidence>